<evidence type="ECO:0000313" key="10">
    <source>
        <dbReference type="Proteomes" id="UP001200034"/>
    </source>
</evidence>
<keyword evidence="10" id="KW-1185">Reference proteome</keyword>
<dbReference type="PANTHER" id="PTHR42643:SF41">
    <property type="entry name" value="IONOTROPIC RECEPTOR 20A-RELATED"/>
    <property type="match status" value="1"/>
</dbReference>
<keyword evidence="3 8" id="KW-0812">Transmembrane</keyword>
<feature type="transmembrane region" description="Helical" evidence="8">
    <location>
        <begin position="528"/>
        <end position="547"/>
    </location>
</feature>
<keyword evidence="5 8" id="KW-0472">Membrane</keyword>
<reference evidence="9" key="1">
    <citation type="journal article" date="2021" name="Mol. Ecol. Resour.">
        <title>Phylogenomic analyses of the genus Drosophila reveals genomic signals of climate adaptation.</title>
        <authorList>
            <person name="Li F."/>
            <person name="Rane R.V."/>
            <person name="Luria V."/>
            <person name="Xiong Z."/>
            <person name="Chen J."/>
            <person name="Li Z."/>
            <person name="Catullo R.A."/>
            <person name="Griffin P.C."/>
            <person name="Schiffer M."/>
            <person name="Pearce S."/>
            <person name="Lee S.F."/>
            <person name="McElroy K."/>
            <person name="Stocker A."/>
            <person name="Shirriffs J."/>
            <person name="Cockerell F."/>
            <person name="Coppin C."/>
            <person name="Sgro C.M."/>
            <person name="Karger A."/>
            <person name="Cain J.W."/>
            <person name="Weber J.A."/>
            <person name="Santpere G."/>
            <person name="Kirschner M.W."/>
            <person name="Hoffmann A.A."/>
            <person name="Oakeshott J.G."/>
            <person name="Zhang G."/>
        </authorList>
    </citation>
    <scope>NUCLEOTIDE SEQUENCE</scope>
    <source>
        <strain evidence="9">BGI-SZ-2011g</strain>
    </source>
</reference>
<evidence type="ECO:0000256" key="7">
    <source>
        <dbReference type="ARBA" id="ARBA00023180"/>
    </source>
</evidence>
<name>A0AAD4K0K3_9MUSC</name>
<gene>
    <name evidence="9" type="ORF">KR093_007146</name>
</gene>
<evidence type="ECO:0000256" key="8">
    <source>
        <dbReference type="SAM" id="Phobius"/>
    </source>
</evidence>
<evidence type="ECO:0000256" key="4">
    <source>
        <dbReference type="ARBA" id="ARBA00022989"/>
    </source>
</evidence>
<evidence type="ECO:0000256" key="6">
    <source>
        <dbReference type="ARBA" id="ARBA00023170"/>
    </source>
</evidence>
<feature type="transmembrane region" description="Helical" evidence="8">
    <location>
        <begin position="559"/>
        <end position="580"/>
    </location>
</feature>
<feature type="non-terminal residue" evidence="9">
    <location>
        <position position="584"/>
    </location>
</feature>
<keyword evidence="2" id="KW-1003">Cell membrane</keyword>
<dbReference type="GO" id="GO:0005886">
    <property type="term" value="C:plasma membrane"/>
    <property type="evidence" value="ECO:0007669"/>
    <property type="project" value="UniProtKB-SubCell"/>
</dbReference>
<dbReference type="InterPro" id="IPR052192">
    <property type="entry name" value="Insect_Ionotropic_Sensory_Rcpt"/>
</dbReference>
<dbReference type="Proteomes" id="UP001200034">
    <property type="component" value="Unassembled WGS sequence"/>
</dbReference>
<dbReference type="EMBL" id="JAJJHW010002585">
    <property type="protein sequence ID" value="KAH8371383.1"/>
    <property type="molecule type" value="Genomic_DNA"/>
</dbReference>
<proteinExistence type="predicted"/>
<comment type="subcellular location">
    <subcellularLocation>
        <location evidence="1">Cell membrane</location>
        <topology evidence="1">Multi-pass membrane protein</topology>
    </subcellularLocation>
</comment>
<sequence length="584" mass="67832">LTSLLVVLACPRLHCGEFSELPQHEELLQLVRRIRLERHYDTIVLYGRAPCVFHTLLPQLQLPTVLLARGSSHSDWQFSSELLLLCCGAAAEQELNAHTALKLQQARRLVYMEARWQPQRVCEDYFERELYNVALLDAEFATRGSFYSCRSFQQPSYVQLQLQRGDGNAIYVQQFSNMQGAVIRSEADQLAPRTMLYREAESGQIRMLGYVANVINTFVERVNATLQLRDDYELGKTTFYGEIEQLTQQNLIDVAATLASTMNAVNWEYSSYPYIITSYCFMIPVPARLPYEAIYTVIVDPLVLGILVLLFCLFSLLLIYSQRLSWRQLSVASLLLNDRSLRGLLGQSFPWPAHATRHVKAICCLMCFSSIMTTTMYQAYLKSLFTHPPPEPYIRSIQEIPYSRYKVAMERREASTLLRSRQLSSKDMATVDRGSYILDDWNEFIHMRDTFNVSYIYPVTAVRWKTYAEQQRLFARPAFYYSGDICLHHMVMLSFAMRRTLPYRERFEEHMLHLLDFGMLQSWMDRSFYDMVALGITSLTDLSVPLVDEEILLLQDLSWVWLFYFIGHLLASALFAVECYRGRR</sequence>
<feature type="transmembrane region" description="Helical" evidence="8">
    <location>
        <begin position="293"/>
        <end position="320"/>
    </location>
</feature>
<comment type="caution">
    <text evidence="9">The sequence shown here is derived from an EMBL/GenBank/DDBJ whole genome shotgun (WGS) entry which is preliminary data.</text>
</comment>
<dbReference type="AlphaFoldDB" id="A0AAD4K0K3"/>
<dbReference type="PANTHER" id="PTHR42643">
    <property type="entry name" value="IONOTROPIC RECEPTOR 20A-RELATED"/>
    <property type="match status" value="1"/>
</dbReference>
<protein>
    <submittedName>
        <fullName evidence="9">Uncharacterized protein</fullName>
    </submittedName>
</protein>
<keyword evidence="7" id="KW-0325">Glycoprotein</keyword>
<feature type="non-terminal residue" evidence="9">
    <location>
        <position position="1"/>
    </location>
</feature>
<evidence type="ECO:0000313" key="9">
    <source>
        <dbReference type="EMBL" id="KAH8371383.1"/>
    </source>
</evidence>
<evidence type="ECO:0000256" key="5">
    <source>
        <dbReference type="ARBA" id="ARBA00023136"/>
    </source>
</evidence>
<evidence type="ECO:0000256" key="2">
    <source>
        <dbReference type="ARBA" id="ARBA00022475"/>
    </source>
</evidence>
<evidence type="ECO:0000256" key="3">
    <source>
        <dbReference type="ARBA" id="ARBA00022692"/>
    </source>
</evidence>
<keyword evidence="4 8" id="KW-1133">Transmembrane helix</keyword>
<organism evidence="9 10">
    <name type="scientific">Drosophila rubida</name>
    <dbReference type="NCBI Taxonomy" id="30044"/>
    <lineage>
        <taxon>Eukaryota</taxon>
        <taxon>Metazoa</taxon>
        <taxon>Ecdysozoa</taxon>
        <taxon>Arthropoda</taxon>
        <taxon>Hexapoda</taxon>
        <taxon>Insecta</taxon>
        <taxon>Pterygota</taxon>
        <taxon>Neoptera</taxon>
        <taxon>Endopterygota</taxon>
        <taxon>Diptera</taxon>
        <taxon>Brachycera</taxon>
        <taxon>Muscomorpha</taxon>
        <taxon>Ephydroidea</taxon>
        <taxon>Drosophilidae</taxon>
        <taxon>Drosophila</taxon>
    </lineage>
</organism>
<dbReference type="SUPFAM" id="SSF53850">
    <property type="entry name" value="Periplasmic binding protein-like II"/>
    <property type="match status" value="1"/>
</dbReference>
<accession>A0AAD4K0K3</accession>
<keyword evidence="6" id="KW-0675">Receptor</keyword>
<evidence type="ECO:0000256" key="1">
    <source>
        <dbReference type="ARBA" id="ARBA00004651"/>
    </source>
</evidence>